<dbReference type="PANTHER" id="PTHR22730">
    <property type="entry name" value="PROMININ PROM PROTEIN"/>
    <property type="match status" value="1"/>
</dbReference>
<evidence type="ECO:0000256" key="7">
    <source>
        <dbReference type="SAM" id="MobiDB-lite"/>
    </source>
</evidence>
<feature type="transmembrane region" description="Helical" evidence="8">
    <location>
        <begin position="374"/>
        <end position="400"/>
    </location>
</feature>
<evidence type="ECO:0000313" key="9">
    <source>
        <dbReference type="Proteomes" id="UP000694844"/>
    </source>
</evidence>
<dbReference type="InterPro" id="IPR008795">
    <property type="entry name" value="Prominin"/>
</dbReference>
<feature type="transmembrane region" description="Helical" evidence="8">
    <location>
        <begin position="699"/>
        <end position="717"/>
    </location>
</feature>
<keyword evidence="6" id="KW-0325">Glycoprotein</keyword>
<evidence type="ECO:0000256" key="4">
    <source>
        <dbReference type="ARBA" id="ARBA00022989"/>
    </source>
</evidence>
<dbReference type="RefSeq" id="XP_022343295.1">
    <property type="nucleotide sequence ID" value="XM_022487587.1"/>
</dbReference>
<sequence length="758" mass="82761">MERQWVRAGLCVCVGIAVCFWTVEGNGGFTLPPGPAPPDYKADEAVYEDGGMGPLYNFARKFINMCLSDIKDVLKVIKDAIKGKIGSNIQDLLEMVRENFLGFSVSVVVGLLFIVIFPIVGCCFCCCRIGCKACCAQPEEEDPNVSCKKAVYGTVLFVLVAFTAAGNICVYVSNDRISLALTEVVDNVDTNLDDIKLFMEHSTKQIEQIRTNFRATKTELEKHLDATKLVDTLQKKAISLLTGGAVQDLQTNIDAAKTAITNITTGLSSFDAACGSTPPCPLGGTVTLPTIPTVDISDQASASVKTGINNALSGATSAINDAKTQLNSADTKVSNLVDNTKDAIQKGDTVNVEKTKEMVKDQKDFISPYDKYRWYAGIGCAGIVSLILAFYCCGICCGCCGGRSVNDPLEKGCVSNCAGRFMIGSLVFIFVFCPLLMLITTLLYIPGAVIERYVCQPLTDPNLEFLDELMDSFEMKFDSIVKHESGHEMSLKMFLSNCKNNMAIYNALDLEHLTLFSFKFSDLENEVSKIMTHMNSGMGTLLTDSTGFASANLLPASLDTALNDVKTNIGAVNLVSLQSAINGMDSVVALSPTNAPLKQALDDIKAAKARLNTLKNDIPIAVDNVKQQLRDATNKIKSDGMKNIAQSFVNETVNIIDIFVKDVKYKLHNEIGQCQPLWNMYNSIIKISLCQYIVDAFNGFWFSIGWCIFFLLPGAVVGTKLSNFLRDVEYAYDNRDAESGKPKRTKKNQVGHKDEEED</sequence>
<dbReference type="OrthoDB" id="6229420at2759"/>
<dbReference type="Pfam" id="PF05478">
    <property type="entry name" value="Prominin"/>
    <property type="match status" value="3"/>
</dbReference>
<keyword evidence="4 8" id="KW-1133">Transmembrane helix</keyword>
<evidence type="ECO:0000256" key="8">
    <source>
        <dbReference type="SAM" id="Phobius"/>
    </source>
</evidence>
<dbReference type="RefSeq" id="XP_022343294.1">
    <property type="nucleotide sequence ID" value="XM_022487586.1"/>
</dbReference>
<accession>A0A8B8ETL5</accession>
<evidence type="ECO:0000256" key="2">
    <source>
        <dbReference type="ARBA" id="ARBA00006058"/>
    </source>
</evidence>
<evidence type="ECO:0000313" key="10">
    <source>
        <dbReference type="RefSeq" id="XP_022343294.1"/>
    </source>
</evidence>
<evidence type="ECO:0000256" key="3">
    <source>
        <dbReference type="ARBA" id="ARBA00022692"/>
    </source>
</evidence>
<dbReference type="AlphaFoldDB" id="A0A8B8ETL5"/>
<feature type="region of interest" description="Disordered" evidence="7">
    <location>
        <begin position="736"/>
        <end position="758"/>
    </location>
</feature>
<protein>
    <submittedName>
        <fullName evidence="10 11">Prominin-1-A-like</fullName>
    </submittedName>
</protein>
<evidence type="ECO:0000256" key="1">
    <source>
        <dbReference type="ARBA" id="ARBA00004141"/>
    </source>
</evidence>
<evidence type="ECO:0000256" key="5">
    <source>
        <dbReference type="ARBA" id="ARBA00023136"/>
    </source>
</evidence>
<dbReference type="KEGG" id="cvn:111136612"/>
<comment type="subcellular location">
    <subcellularLocation>
        <location evidence="1">Membrane</location>
        <topology evidence="1">Multi-pass membrane protein</topology>
    </subcellularLocation>
</comment>
<evidence type="ECO:0000313" key="11">
    <source>
        <dbReference type="RefSeq" id="XP_022343295.1"/>
    </source>
</evidence>
<evidence type="ECO:0000256" key="6">
    <source>
        <dbReference type="ARBA" id="ARBA00023180"/>
    </source>
</evidence>
<dbReference type="PANTHER" id="PTHR22730:SF1">
    <property type="entry name" value="PROMININ-LIKE PROTEIN"/>
    <property type="match status" value="1"/>
</dbReference>
<proteinExistence type="inferred from homology"/>
<comment type="similarity">
    <text evidence="2">Belongs to the prominin family.</text>
</comment>
<dbReference type="GeneID" id="111136612"/>
<keyword evidence="3 8" id="KW-0812">Transmembrane</keyword>
<reference evidence="10 11" key="1">
    <citation type="submission" date="2025-04" db="UniProtKB">
        <authorList>
            <consortium name="RefSeq"/>
        </authorList>
    </citation>
    <scope>IDENTIFICATION</scope>
    <source>
        <tissue evidence="10 11">Whole sample</tissue>
    </source>
</reference>
<keyword evidence="9" id="KW-1185">Reference proteome</keyword>
<feature type="transmembrane region" description="Helical" evidence="8">
    <location>
        <begin position="150"/>
        <end position="173"/>
    </location>
</feature>
<organism evidence="9 10">
    <name type="scientific">Crassostrea virginica</name>
    <name type="common">Eastern oyster</name>
    <dbReference type="NCBI Taxonomy" id="6565"/>
    <lineage>
        <taxon>Eukaryota</taxon>
        <taxon>Metazoa</taxon>
        <taxon>Spiralia</taxon>
        <taxon>Lophotrochozoa</taxon>
        <taxon>Mollusca</taxon>
        <taxon>Bivalvia</taxon>
        <taxon>Autobranchia</taxon>
        <taxon>Pteriomorphia</taxon>
        <taxon>Ostreida</taxon>
        <taxon>Ostreoidea</taxon>
        <taxon>Ostreidae</taxon>
        <taxon>Crassostrea</taxon>
    </lineage>
</organism>
<feature type="transmembrane region" description="Helical" evidence="8">
    <location>
        <begin position="100"/>
        <end position="129"/>
    </location>
</feature>
<name>A0A8B8ETL5_CRAVI</name>
<keyword evidence="5 8" id="KW-0472">Membrane</keyword>
<feature type="transmembrane region" description="Helical" evidence="8">
    <location>
        <begin position="421"/>
        <end position="445"/>
    </location>
</feature>
<dbReference type="GO" id="GO:0016020">
    <property type="term" value="C:membrane"/>
    <property type="evidence" value="ECO:0007669"/>
    <property type="project" value="UniProtKB-SubCell"/>
</dbReference>
<dbReference type="Proteomes" id="UP000694844">
    <property type="component" value="Chromosome 5"/>
</dbReference>
<gene>
    <name evidence="10 11" type="primary">LOC111136612</name>
</gene>